<dbReference type="GO" id="GO:0044877">
    <property type="term" value="F:protein-containing complex binding"/>
    <property type="evidence" value="ECO:0007669"/>
    <property type="project" value="TreeGrafter"/>
</dbReference>
<dbReference type="InterPro" id="IPR051207">
    <property type="entry name" value="ComplexI_NDUFA9_subunit"/>
</dbReference>
<proteinExistence type="predicted"/>
<name>A0A1B8QM98_MORNO</name>
<reference evidence="3 5" key="2">
    <citation type="submission" date="2020-12" db="EMBL/GenBank/DDBJ databases">
        <title>FDA dAtabase for Regulatory Grade micrObial Sequences (FDA-ARGOS): Supporting development and validation of Infectious Disease Dx tests.</title>
        <authorList>
            <person name="Sproer C."/>
            <person name="Gronow S."/>
            <person name="Severitt S."/>
            <person name="Schroder I."/>
            <person name="Tallon L."/>
            <person name="Sadzewicz L."/>
            <person name="Zhao X."/>
            <person name="Boylan J."/>
            <person name="Ott S."/>
            <person name="Bowen H."/>
            <person name="Vavikolanu K."/>
            <person name="Mehta A."/>
            <person name="Aluvathingal J."/>
            <person name="Nadendla S."/>
            <person name="Lowell S."/>
            <person name="Myers T."/>
            <person name="Yan Y."/>
            <person name="Sichtig H."/>
        </authorList>
    </citation>
    <scope>NUCLEOTIDE SEQUENCE [LARGE SCALE GENOMIC DNA]</scope>
    <source>
        <strain evidence="3 5">FDAARGOS_869</strain>
    </source>
</reference>
<dbReference type="EMBL" id="CP065728">
    <property type="protein sequence ID" value="QPT45254.1"/>
    <property type="molecule type" value="Genomic_DNA"/>
</dbReference>
<dbReference type="Proteomes" id="UP000594834">
    <property type="component" value="Chromosome"/>
</dbReference>
<gene>
    <name evidence="2" type="ORF">A7456_02005</name>
    <name evidence="3" type="ORF">I6G26_04495</name>
</gene>
<dbReference type="PANTHER" id="PTHR12126">
    <property type="entry name" value="NADH-UBIQUINONE OXIDOREDUCTASE 39 KDA SUBUNIT-RELATED"/>
    <property type="match status" value="1"/>
</dbReference>
<feature type="domain" description="NAD-dependent epimerase/dehydratase" evidence="1">
    <location>
        <begin position="3"/>
        <end position="196"/>
    </location>
</feature>
<evidence type="ECO:0000259" key="1">
    <source>
        <dbReference type="Pfam" id="PF01370"/>
    </source>
</evidence>
<organism evidence="2 4">
    <name type="scientific">Moraxella nonliquefaciens</name>
    <dbReference type="NCBI Taxonomy" id="478"/>
    <lineage>
        <taxon>Bacteria</taxon>
        <taxon>Pseudomonadati</taxon>
        <taxon>Pseudomonadota</taxon>
        <taxon>Gammaproteobacteria</taxon>
        <taxon>Moraxellales</taxon>
        <taxon>Moraxellaceae</taxon>
        <taxon>Moraxella</taxon>
    </lineage>
</organism>
<keyword evidence="5" id="KW-1185">Reference proteome</keyword>
<reference evidence="2 4" key="1">
    <citation type="submission" date="2016-05" db="EMBL/GenBank/DDBJ databases">
        <title>Draft genome sequence of Moraxella nonliquefaciens CCUG 348T.</title>
        <authorList>
            <person name="Salva-Serra F."/>
            <person name="Engstrom-Jakobsson H."/>
            <person name="Thorell K."/>
            <person name="Gonzales-Siles L."/>
            <person name="Karlsson R."/>
            <person name="Boulund F."/>
            <person name="Engstrand L."/>
            <person name="Kristiansson E."/>
            <person name="Moore E."/>
        </authorList>
    </citation>
    <scope>NUCLEOTIDE SEQUENCE [LARGE SCALE GENOMIC DNA]</scope>
    <source>
        <strain evidence="2 4">CCUG 348</strain>
    </source>
</reference>
<dbReference type="PANTHER" id="PTHR12126:SF11">
    <property type="entry name" value="NADH DEHYDROGENASE [UBIQUINONE] 1 ALPHA SUBCOMPLEX SUBUNIT 9, MITOCHONDRIAL"/>
    <property type="match status" value="1"/>
</dbReference>
<dbReference type="Pfam" id="PF01370">
    <property type="entry name" value="Epimerase"/>
    <property type="match status" value="1"/>
</dbReference>
<dbReference type="InterPro" id="IPR036291">
    <property type="entry name" value="NAD(P)-bd_dom_sf"/>
</dbReference>
<dbReference type="EMBL" id="LXTW01000012">
    <property type="protein sequence ID" value="OBX84959.1"/>
    <property type="molecule type" value="Genomic_DNA"/>
</dbReference>
<dbReference type="STRING" id="478.A7456_02005"/>
<protein>
    <recommendedName>
        <fullName evidence="1">NAD-dependent epimerase/dehydratase domain-containing protein</fullName>
    </recommendedName>
</protein>
<dbReference type="InterPro" id="IPR001509">
    <property type="entry name" value="Epimerase_deHydtase"/>
</dbReference>
<accession>A0A1B8QM98</accession>
<evidence type="ECO:0000313" key="2">
    <source>
        <dbReference type="EMBL" id="OBX84959.1"/>
    </source>
</evidence>
<dbReference type="AlphaFoldDB" id="A0A1B8QM98"/>
<dbReference type="Proteomes" id="UP000092575">
    <property type="component" value="Unassembled WGS sequence"/>
</dbReference>
<dbReference type="Gene3D" id="3.40.50.720">
    <property type="entry name" value="NAD(P)-binding Rossmann-like Domain"/>
    <property type="match status" value="1"/>
</dbReference>
<dbReference type="SUPFAM" id="SSF51735">
    <property type="entry name" value="NAD(P)-binding Rossmann-fold domains"/>
    <property type="match status" value="1"/>
</dbReference>
<evidence type="ECO:0000313" key="4">
    <source>
        <dbReference type="Proteomes" id="UP000092575"/>
    </source>
</evidence>
<evidence type="ECO:0000313" key="3">
    <source>
        <dbReference type="EMBL" id="QPT45254.1"/>
    </source>
</evidence>
<sequence length="281" mass="31383">MNILLFGHTGFIGKKIDNLLSQNPLYHIKSLSSKTLDFNYPTIPPDLFDDIDVVINAVGVMSDDTAFMENTHHHTPVYLATIAKQNGVKHWLNLSALGADKHSPIAFVGSKGRGDKALLALADDDFRVTVIRPSLVFGQGGASTELFLRLAKLPIWVLPNGGHFIIQPIHVDDVALGFLHLLSFQTSLQKSGVVNMASSPILLTDYLKILATNFYQKQPVFIINIPVYFAKLFLKIIYPICKNTLFSMDNLTLLENSQMVDENDFINLLGKNTRSYQDFMF</sequence>
<dbReference type="RefSeq" id="WP_067008277.1">
    <property type="nucleotide sequence ID" value="NZ_CP065728.1"/>
</dbReference>
<evidence type="ECO:0000313" key="5">
    <source>
        <dbReference type="Proteomes" id="UP000594834"/>
    </source>
</evidence>